<dbReference type="Pfam" id="PF07731">
    <property type="entry name" value="Cu-oxidase_2"/>
    <property type="match status" value="2"/>
</dbReference>
<dbReference type="InterPro" id="IPR008972">
    <property type="entry name" value="Cupredoxin"/>
</dbReference>
<feature type="domain" description="Plastocyanin-like" evidence="7">
    <location>
        <begin position="450"/>
        <end position="494"/>
    </location>
</feature>
<protein>
    <submittedName>
        <fullName evidence="9">Multicopper oxidase</fullName>
    </submittedName>
</protein>
<evidence type="ECO:0000256" key="5">
    <source>
        <dbReference type="SAM" id="SignalP"/>
    </source>
</evidence>
<organism evidence="9 10">
    <name type="scientific">Aureococcus anophagefferens</name>
    <name type="common">Harmful bloom alga</name>
    <dbReference type="NCBI Taxonomy" id="44056"/>
    <lineage>
        <taxon>Eukaryota</taxon>
        <taxon>Sar</taxon>
        <taxon>Stramenopiles</taxon>
        <taxon>Ochrophyta</taxon>
        <taxon>Pelagophyceae</taxon>
        <taxon>Pelagomonadales</taxon>
        <taxon>Pelagomonadaceae</taxon>
        <taxon>Aureococcus</taxon>
    </lineage>
</organism>
<comment type="caution">
    <text evidence="9">The sequence shown here is derived from an EMBL/GenBank/DDBJ whole genome shotgun (WGS) entry which is preliminary data.</text>
</comment>
<dbReference type="InterPro" id="IPR011706">
    <property type="entry name" value="Cu-oxidase_C"/>
</dbReference>
<keyword evidence="4" id="KW-0186">Copper</keyword>
<comment type="similarity">
    <text evidence="1">Belongs to the multicopper oxidase family.</text>
</comment>
<feature type="domain" description="Plastocyanin-like" evidence="6">
    <location>
        <begin position="209"/>
        <end position="311"/>
    </location>
</feature>
<dbReference type="InterPro" id="IPR011707">
    <property type="entry name" value="Cu-oxidase-like_N"/>
</dbReference>
<feature type="domain" description="Plastocyanin-like" evidence="8">
    <location>
        <begin position="67"/>
        <end position="169"/>
    </location>
</feature>
<feature type="domain" description="Plastocyanin-like" evidence="7">
    <location>
        <begin position="549"/>
        <end position="610"/>
    </location>
</feature>
<dbReference type="Proteomes" id="UP001363151">
    <property type="component" value="Unassembled WGS sequence"/>
</dbReference>
<evidence type="ECO:0000259" key="6">
    <source>
        <dbReference type="Pfam" id="PF00394"/>
    </source>
</evidence>
<feature type="signal peptide" evidence="5">
    <location>
        <begin position="1"/>
        <end position="16"/>
    </location>
</feature>
<accession>A0ABR1G0Z9</accession>
<feature type="chain" id="PRO_5045751925" evidence="5">
    <location>
        <begin position="17"/>
        <end position="637"/>
    </location>
</feature>
<dbReference type="EMBL" id="JBBJCI010000146">
    <property type="protein sequence ID" value="KAK7242223.1"/>
    <property type="molecule type" value="Genomic_DNA"/>
</dbReference>
<dbReference type="InterPro" id="IPR001117">
    <property type="entry name" value="Cu-oxidase_2nd"/>
</dbReference>
<dbReference type="PROSITE" id="PS00080">
    <property type="entry name" value="MULTICOPPER_OXIDASE2"/>
    <property type="match status" value="1"/>
</dbReference>
<dbReference type="InterPro" id="IPR045087">
    <property type="entry name" value="Cu-oxidase_fam"/>
</dbReference>
<evidence type="ECO:0000256" key="4">
    <source>
        <dbReference type="ARBA" id="ARBA00023008"/>
    </source>
</evidence>
<keyword evidence="5" id="KW-0732">Signal</keyword>
<sequence length="637" mass="70693">MMTRALLLLLPLLVHGKVVKETLVLEEWVVDYLRPTVDRQDSASILPFQHPAARKSPFDIPDAQRSVKYLVNGSYPGPTLRAMENDTFEITVVNNLFSEATTIHWHGIHPFATPYMDGARGVTQGPIGPGENFTYRFAAWPPGTHFYHSHMDAVQASRGIRGGIIVDRADDPVRARWPDYEDQLVWLADEWRDPSACLKLEGAVPGNDVCADMRHASFNGAYGNGSDAYPYPLLPVKKGTCYRMRFVLAGSNTENLIVAIAGHNMTLVSLDGAYDVEPLAVSSFNVHLTERYDVMLCADQAPGNYVVNATYDYACALTAGHFIPPGFATVPECVFHAFLHYDEAGVSSTPKDLGGTEGGARPAKVAGVPFDLTQPSHWNLTRPLVASPEEKDEADVQITLNLGIQAPTYGGPTDRPLTKGRWYFDLKEQDPPRPWVVPRTPLYMTKGTCGLPADIPVIDIPENATTVEVVIQNLSPNAHVLHLHGMPFKVVNVADFTSWCGLEQTSCFTLPWWSPFDVLNKCPTELRTPGDPDKKTGDELSFYWGCAYDPETDAKTRNLETPLLKDVLQVWQRSWTVIRFEATRPGYWYFHCHETQHLMLGLQVVFNVLPSQQPPVPDDVPSSGSCPAVHGVHVDYE</sequence>
<evidence type="ECO:0000256" key="3">
    <source>
        <dbReference type="ARBA" id="ARBA00023002"/>
    </source>
</evidence>
<evidence type="ECO:0000256" key="1">
    <source>
        <dbReference type="ARBA" id="ARBA00010609"/>
    </source>
</evidence>
<evidence type="ECO:0000259" key="7">
    <source>
        <dbReference type="Pfam" id="PF07731"/>
    </source>
</evidence>
<dbReference type="Gene3D" id="2.60.40.420">
    <property type="entry name" value="Cupredoxins - blue copper proteins"/>
    <property type="match status" value="3"/>
</dbReference>
<dbReference type="PANTHER" id="PTHR11709:SF394">
    <property type="entry name" value="FI03373P-RELATED"/>
    <property type="match status" value="1"/>
</dbReference>
<dbReference type="Pfam" id="PF00394">
    <property type="entry name" value="Cu-oxidase"/>
    <property type="match status" value="1"/>
</dbReference>
<evidence type="ECO:0000313" key="10">
    <source>
        <dbReference type="Proteomes" id="UP001363151"/>
    </source>
</evidence>
<evidence type="ECO:0000313" key="9">
    <source>
        <dbReference type="EMBL" id="KAK7242223.1"/>
    </source>
</evidence>
<gene>
    <name evidence="9" type="ORF">SO694_00013213</name>
</gene>
<name>A0ABR1G0Z9_AURAN</name>
<dbReference type="InterPro" id="IPR002355">
    <property type="entry name" value="Cu_oxidase_Cu_BS"/>
</dbReference>
<dbReference type="PANTHER" id="PTHR11709">
    <property type="entry name" value="MULTI-COPPER OXIDASE"/>
    <property type="match status" value="1"/>
</dbReference>
<keyword evidence="2" id="KW-0479">Metal-binding</keyword>
<proteinExistence type="inferred from homology"/>
<keyword evidence="3" id="KW-0560">Oxidoreductase</keyword>
<evidence type="ECO:0000256" key="2">
    <source>
        <dbReference type="ARBA" id="ARBA00022723"/>
    </source>
</evidence>
<reference evidence="9 10" key="1">
    <citation type="submission" date="2024-03" db="EMBL/GenBank/DDBJ databases">
        <title>Aureococcus anophagefferens CCMP1851 and Kratosvirus quantuckense: Draft genome of a second virus-susceptible host strain in the model system.</title>
        <authorList>
            <person name="Chase E."/>
            <person name="Truchon A.R."/>
            <person name="Schepens W."/>
            <person name="Wilhelm S.W."/>
        </authorList>
    </citation>
    <scope>NUCLEOTIDE SEQUENCE [LARGE SCALE GENOMIC DNA]</scope>
    <source>
        <strain evidence="9 10">CCMP1851</strain>
    </source>
</reference>
<dbReference type="CDD" id="cd04205">
    <property type="entry name" value="CuRO_2_LCC_like"/>
    <property type="match status" value="1"/>
</dbReference>
<dbReference type="SUPFAM" id="SSF49503">
    <property type="entry name" value="Cupredoxins"/>
    <property type="match status" value="3"/>
</dbReference>
<keyword evidence="10" id="KW-1185">Reference proteome</keyword>
<evidence type="ECO:0000259" key="8">
    <source>
        <dbReference type="Pfam" id="PF07732"/>
    </source>
</evidence>
<dbReference type="Pfam" id="PF07732">
    <property type="entry name" value="Cu-oxidase_3"/>
    <property type="match status" value="1"/>
</dbReference>